<dbReference type="CDD" id="cd01983">
    <property type="entry name" value="SIMIBI"/>
    <property type="match status" value="1"/>
</dbReference>
<keyword evidence="2" id="KW-1185">Reference proteome</keyword>
<dbReference type="EMBL" id="BSTK01000002">
    <property type="protein sequence ID" value="GLY83325.1"/>
    <property type="molecule type" value="Genomic_DNA"/>
</dbReference>
<dbReference type="AlphaFoldDB" id="A0A9W6RWM1"/>
<name>A0A9W6RWM1_9ACTN</name>
<comment type="caution">
    <text evidence="1">The sequence shown here is derived from an EMBL/GenBank/DDBJ whole genome shotgun (WGS) entry which is preliminary data.</text>
</comment>
<reference evidence="1" key="1">
    <citation type="submission" date="2023-03" db="EMBL/GenBank/DDBJ databases">
        <title>Actinoallomurus iriomotensis NBRC 103684.</title>
        <authorList>
            <person name="Ichikawa N."/>
            <person name="Sato H."/>
            <person name="Tonouchi N."/>
        </authorList>
    </citation>
    <scope>NUCLEOTIDE SEQUENCE</scope>
    <source>
        <strain evidence="1">NBRC 103684</strain>
    </source>
</reference>
<organism evidence="1 2">
    <name type="scientific">Actinoallomurus iriomotensis</name>
    <dbReference type="NCBI Taxonomy" id="478107"/>
    <lineage>
        <taxon>Bacteria</taxon>
        <taxon>Bacillati</taxon>
        <taxon>Actinomycetota</taxon>
        <taxon>Actinomycetes</taxon>
        <taxon>Streptosporangiales</taxon>
        <taxon>Thermomonosporaceae</taxon>
        <taxon>Actinoallomurus</taxon>
    </lineage>
</organism>
<dbReference type="InterPro" id="IPR027417">
    <property type="entry name" value="P-loop_NTPase"/>
</dbReference>
<proteinExistence type="predicted"/>
<sequence length="306" mass="33910">MWGAPGSGKTTFLAALSIALNRQHERWTLVGLDDASSDALDHMTTGLITGLRFPAATTGVERYHWSLVGEIESVRRRWGRARRGATRSVAIDMDVLDPPGESFASGRAGLVTRAKLVDALVESRGIVYLFDPLREFEKGDAFDHLHGALIQLGQRMLERNEFTGGRLPHHVAICIAKYDEIRVLETARRMQLATVDPDDPLGFPRVDDDEAFDLFKVLCGVSARGDGELIYGTLEKYFHPSRIRYFASSAVGFYVDPRVGAYNPDDFQNVFPDSTGLQRIRGSVHPINVAEPVLWLGRSLAAEQEA</sequence>
<protein>
    <submittedName>
        <fullName evidence="1">Uncharacterized protein</fullName>
    </submittedName>
</protein>
<dbReference type="Proteomes" id="UP001165074">
    <property type="component" value="Unassembled WGS sequence"/>
</dbReference>
<gene>
    <name evidence="1" type="ORF">Airi02_012550</name>
</gene>
<evidence type="ECO:0000313" key="2">
    <source>
        <dbReference type="Proteomes" id="UP001165074"/>
    </source>
</evidence>
<evidence type="ECO:0000313" key="1">
    <source>
        <dbReference type="EMBL" id="GLY83325.1"/>
    </source>
</evidence>
<dbReference type="SUPFAM" id="SSF52540">
    <property type="entry name" value="P-loop containing nucleoside triphosphate hydrolases"/>
    <property type="match status" value="1"/>
</dbReference>
<accession>A0A9W6RWM1</accession>